<evidence type="ECO:0000313" key="2">
    <source>
        <dbReference type="Proteomes" id="UP000790377"/>
    </source>
</evidence>
<organism evidence="1 2">
    <name type="scientific">Hygrophoropsis aurantiaca</name>
    <dbReference type="NCBI Taxonomy" id="72124"/>
    <lineage>
        <taxon>Eukaryota</taxon>
        <taxon>Fungi</taxon>
        <taxon>Dikarya</taxon>
        <taxon>Basidiomycota</taxon>
        <taxon>Agaricomycotina</taxon>
        <taxon>Agaricomycetes</taxon>
        <taxon>Agaricomycetidae</taxon>
        <taxon>Boletales</taxon>
        <taxon>Coniophorineae</taxon>
        <taxon>Hygrophoropsidaceae</taxon>
        <taxon>Hygrophoropsis</taxon>
    </lineage>
</organism>
<sequence>MLSIPINRINSLKSLRFSSTHSLAVTAINKTLSLAYSTMFSSGSGGSGPFSFGDSGSPHDHPNAIYPTKTINRNPGLLFKSLDCYRDGKRIVSAQLTTIETWNLHDEKHYGKTLRTNMSVEHMALSPDQRMVICGDFIMLSVWDLRSGRMMWKDNLMGRTAVFSPDGRFIAVGNMIMVVLLDARTGEMIGEPFDCAEMGVEGSVAFSLNGMQLAIASFKGTVEVFEVSTSRMVSGLIDAVGSMAGKSRQKSHLKFAFDGIHLLVALGDNLYTLNAQTGDTVGKPMTGHRSRVTRIALHPDGRRVASVSWDSTTRIWDIITQQQVGEVLQPGRGDLALFYSVAWSPDGRTLVAGSMGSIFMWDIPPFESGVVSSPPPLAPSRGGSVSSSFLDTPLGPPLPDQPPTQDDTPSDTWEYSTNESFDSLLDLPADGTQPAQRRKRRRRQPISSSRGAPDKPETSSTPTTEISAVNMPADVEPSAGHDNSPALSTSTLPSDSRNTRQTKPATNGSPSPAEDAPDCASTPNTQKSGSADIVPSPPDHDNSVPLTAAPIASDADANSALNEVVSPTSPLPLPNDSNAESLPNDPVPLTSPISLSGQPSRDTSRMPNHPVPPKSLPATSTGVNPKPILSAPLTSPRNFFLSIWAHLRRPKRELGPIKMQPLRQEIPKYSPVAKVALGEADPVSVHL</sequence>
<dbReference type="EMBL" id="MU267875">
    <property type="protein sequence ID" value="KAH7907750.1"/>
    <property type="molecule type" value="Genomic_DNA"/>
</dbReference>
<reference evidence="1" key="1">
    <citation type="journal article" date="2021" name="New Phytol.">
        <title>Evolutionary innovations through gain and loss of genes in the ectomycorrhizal Boletales.</title>
        <authorList>
            <person name="Wu G."/>
            <person name="Miyauchi S."/>
            <person name="Morin E."/>
            <person name="Kuo A."/>
            <person name="Drula E."/>
            <person name="Varga T."/>
            <person name="Kohler A."/>
            <person name="Feng B."/>
            <person name="Cao Y."/>
            <person name="Lipzen A."/>
            <person name="Daum C."/>
            <person name="Hundley H."/>
            <person name="Pangilinan J."/>
            <person name="Johnson J."/>
            <person name="Barry K."/>
            <person name="LaButti K."/>
            <person name="Ng V."/>
            <person name="Ahrendt S."/>
            <person name="Min B."/>
            <person name="Choi I.G."/>
            <person name="Park H."/>
            <person name="Plett J.M."/>
            <person name="Magnuson J."/>
            <person name="Spatafora J.W."/>
            <person name="Nagy L.G."/>
            <person name="Henrissat B."/>
            <person name="Grigoriev I.V."/>
            <person name="Yang Z.L."/>
            <person name="Xu J."/>
            <person name="Martin F.M."/>
        </authorList>
    </citation>
    <scope>NUCLEOTIDE SEQUENCE</scope>
    <source>
        <strain evidence="1">ATCC 28755</strain>
    </source>
</reference>
<dbReference type="Proteomes" id="UP000790377">
    <property type="component" value="Unassembled WGS sequence"/>
</dbReference>
<proteinExistence type="predicted"/>
<protein>
    <submittedName>
        <fullName evidence="1">Uncharacterized protein</fullName>
    </submittedName>
</protein>
<comment type="caution">
    <text evidence="1">The sequence shown here is derived from an EMBL/GenBank/DDBJ whole genome shotgun (WGS) entry which is preliminary data.</text>
</comment>
<gene>
    <name evidence="1" type="ORF">BJ138DRAFT_1210571</name>
</gene>
<evidence type="ECO:0000313" key="1">
    <source>
        <dbReference type="EMBL" id="KAH7907750.1"/>
    </source>
</evidence>
<keyword evidence="2" id="KW-1185">Reference proteome</keyword>
<name>A0ACB8A2J1_9AGAM</name>
<accession>A0ACB8A2J1</accession>